<dbReference type="RefSeq" id="WP_147646116.1">
    <property type="nucleotide sequence ID" value="NZ_CP042806.1"/>
</dbReference>
<dbReference type="GO" id="GO:0022857">
    <property type="term" value="F:transmembrane transporter activity"/>
    <property type="evidence" value="ECO:0007669"/>
    <property type="project" value="TreeGrafter"/>
</dbReference>
<feature type="domain" description="ABC3 transporter permease C-terminal" evidence="8">
    <location>
        <begin position="352"/>
        <end position="467"/>
    </location>
</feature>
<feature type="domain" description="MacB-like periplasmic core" evidence="9">
    <location>
        <begin position="98"/>
        <end position="309"/>
    </location>
</feature>
<feature type="transmembrane region" description="Helical" evidence="7">
    <location>
        <begin position="400"/>
        <end position="425"/>
    </location>
</feature>
<dbReference type="InterPro" id="IPR025857">
    <property type="entry name" value="MacB_PCD"/>
</dbReference>
<dbReference type="Pfam" id="PF12704">
    <property type="entry name" value="MacB_PCD"/>
    <property type="match status" value="2"/>
</dbReference>
<feature type="transmembrane region" description="Helical" evidence="7">
    <location>
        <begin position="95"/>
        <end position="117"/>
    </location>
</feature>
<evidence type="ECO:0000256" key="5">
    <source>
        <dbReference type="ARBA" id="ARBA00023136"/>
    </source>
</evidence>
<evidence type="ECO:0000256" key="4">
    <source>
        <dbReference type="ARBA" id="ARBA00022989"/>
    </source>
</evidence>
<organism evidence="10 11">
    <name type="scientific">Terriglobus albidus</name>
    <dbReference type="NCBI Taxonomy" id="1592106"/>
    <lineage>
        <taxon>Bacteria</taxon>
        <taxon>Pseudomonadati</taxon>
        <taxon>Acidobacteriota</taxon>
        <taxon>Terriglobia</taxon>
        <taxon>Terriglobales</taxon>
        <taxon>Acidobacteriaceae</taxon>
        <taxon>Terriglobus</taxon>
    </lineage>
</organism>
<proteinExistence type="inferred from homology"/>
<feature type="transmembrane region" description="Helical" evidence="7">
    <location>
        <begin position="445"/>
        <end position="466"/>
    </location>
</feature>
<evidence type="ECO:0000256" key="2">
    <source>
        <dbReference type="ARBA" id="ARBA00022475"/>
    </source>
</evidence>
<feature type="transmembrane region" description="Helical" evidence="7">
    <location>
        <begin position="813"/>
        <end position="838"/>
    </location>
</feature>
<feature type="transmembrane region" description="Helical" evidence="7">
    <location>
        <begin position="492"/>
        <end position="514"/>
    </location>
</feature>
<feature type="transmembrane region" description="Helical" evidence="7">
    <location>
        <begin position="344"/>
        <end position="368"/>
    </location>
</feature>
<gene>
    <name evidence="10" type="ORF">FTW19_02210</name>
</gene>
<feature type="transmembrane region" description="Helical" evidence="7">
    <location>
        <begin position="844"/>
        <end position="864"/>
    </location>
</feature>
<dbReference type="InterPro" id="IPR003838">
    <property type="entry name" value="ABC3_permease_C"/>
</dbReference>
<accession>A0A5B9E8K8</accession>
<dbReference type="OrthoDB" id="103171at2"/>
<dbReference type="InterPro" id="IPR050250">
    <property type="entry name" value="Macrolide_Exporter_MacB"/>
</dbReference>
<dbReference type="PANTHER" id="PTHR30572:SF4">
    <property type="entry name" value="ABC TRANSPORTER PERMEASE YTRF"/>
    <property type="match status" value="1"/>
</dbReference>
<keyword evidence="5 7" id="KW-0472">Membrane</keyword>
<keyword evidence="4 7" id="KW-1133">Transmembrane helix</keyword>
<evidence type="ECO:0000259" key="9">
    <source>
        <dbReference type="Pfam" id="PF12704"/>
    </source>
</evidence>
<evidence type="ECO:0000256" key="1">
    <source>
        <dbReference type="ARBA" id="ARBA00004651"/>
    </source>
</evidence>
<feature type="transmembrane region" description="Helical" evidence="7">
    <location>
        <begin position="755"/>
        <end position="778"/>
    </location>
</feature>
<evidence type="ECO:0000313" key="10">
    <source>
        <dbReference type="EMBL" id="QEE26920.1"/>
    </source>
</evidence>
<keyword evidence="11" id="KW-1185">Reference proteome</keyword>
<sequence>MSAAGRWMNRLLFLFRRSKFEAELREEMEFHREQIEEELRSDGTAGTEAHRRAAVQFGNTTRLRERSHDVVAFRWETVVQDIRYAVRQMTHSPGFAITAILMLALGIGASVTIFAFVDAALLQPLPYAQPDRLMDVTESLALFPRGNLSYQDYLDWKRLNTVFTSLEIYNGSGYLLQTAEGTEAVPGVRVSAGFFHTLGVVPVEGRDFRPGEDAVSEAPVGLLSYATWQKRFGGRRDMIGETLKLSGVPTTIIGVLPPDFQFAPRGSAEIFTTAQPTNGCEKRRSCHNLYGIGRLKDGVTVATALAEMKGIAQQLERQYPDSNRGQSASVMPLARAITGDVRPILFVLLGGAALLLLIACVNVSNLLLVRAEKRRQEMAVRGALGASRVRLARQYVTEGLVLVLLGTAAGMAVATVMMRVLHAMISKQMLAGMPYLQGMGLTAHVWGFTVTVALLAAGLFSIAPILRLPMAALRQSLSDGGRSGGSTFWRRLGANLVIVEVAIAVVLLSGAGLLSKSLWKMLHVDLGFESDHIATLSVDLPARGFEKDTQRAQFAQSLLDRIQSLPGVQSVGLTTTLPVSCNCNTDWVRFVGKPYNGIHNEVDNREVSAAFFQTLRAKLVRGRLFTQSDDATHPKVVLVNESLAKKYFPGEDPIGKKIGDTELTPNSLREIIGVVSDIKDSALDAEEWPAEYEAFAQDPSSYFSVLVRTSPRPESMLPALSAAVRALNPEVGVEDQTTLEQRIHDSPSAWLHRSAAWLMGGFAGIAFLLSMIGLYGTISYSVSQRKREIGVRMALGAQRSTIHGMILREAGRLSCFGIVAGVGCSIAAANLMGSLLFGVRTWDVATLAAVVVLLAAASLLACYLPSRRAATVNPVEALRAE</sequence>
<evidence type="ECO:0000256" key="7">
    <source>
        <dbReference type="SAM" id="Phobius"/>
    </source>
</evidence>
<protein>
    <submittedName>
        <fullName evidence="10">ABC transporter permease</fullName>
    </submittedName>
</protein>
<feature type="domain" description="MacB-like periplasmic core" evidence="9">
    <location>
        <begin position="501"/>
        <end position="682"/>
    </location>
</feature>
<evidence type="ECO:0000256" key="6">
    <source>
        <dbReference type="ARBA" id="ARBA00038076"/>
    </source>
</evidence>
<comment type="subcellular location">
    <subcellularLocation>
        <location evidence="1">Cell membrane</location>
        <topology evidence="1">Multi-pass membrane protein</topology>
    </subcellularLocation>
</comment>
<evidence type="ECO:0000259" key="8">
    <source>
        <dbReference type="Pfam" id="PF02687"/>
    </source>
</evidence>
<dbReference type="AlphaFoldDB" id="A0A5B9E8K8"/>
<name>A0A5B9E8K8_9BACT</name>
<dbReference type="PANTHER" id="PTHR30572">
    <property type="entry name" value="MEMBRANE COMPONENT OF TRANSPORTER-RELATED"/>
    <property type="match status" value="1"/>
</dbReference>
<comment type="similarity">
    <text evidence="6">Belongs to the ABC-4 integral membrane protein family.</text>
</comment>
<dbReference type="GO" id="GO:0005886">
    <property type="term" value="C:plasma membrane"/>
    <property type="evidence" value="ECO:0007669"/>
    <property type="project" value="UniProtKB-SubCell"/>
</dbReference>
<evidence type="ECO:0000256" key="3">
    <source>
        <dbReference type="ARBA" id="ARBA00022692"/>
    </source>
</evidence>
<dbReference type="Proteomes" id="UP000321820">
    <property type="component" value="Chromosome"/>
</dbReference>
<dbReference type="EMBL" id="CP042806">
    <property type="protein sequence ID" value="QEE26920.1"/>
    <property type="molecule type" value="Genomic_DNA"/>
</dbReference>
<dbReference type="KEGG" id="talb:FTW19_02210"/>
<keyword evidence="3 7" id="KW-0812">Transmembrane</keyword>
<evidence type="ECO:0000313" key="11">
    <source>
        <dbReference type="Proteomes" id="UP000321820"/>
    </source>
</evidence>
<dbReference type="NCBIfam" id="TIGR03434">
    <property type="entry name" value="ADOP"/>
    <property type="match status" value="1"/>
</dbReference>
<reference evidence="10 11" key="1">
    <citation type="submission" date="2019-08" db="EMBL/GenBank/DDBJ databases">
        <title>Complete genome sequence of Terriglobus albidus strain ORNL.</title>
        <authorList>
            <person name="Podar M."/>
        </authorList>
    </citation>
    <scope>NUCLEOTIDE SEQUENCE [LARGE SCALE GENOMIC DNA]</scope>
    <source>
        <strain evidence="10 11">ORNL</strain>
    </source>
</reference>
<dbReference type="InterPro" id="IPR017800">
    <property type="entry name" value="ADOP"/>
</dbReference>
<dbReference type="InterPro" id="IPR047928">
    <property type="entry name" value="Perm_prefix_1"/>
</dbReference>
<keyword evidence="2" id="KW-1003">Cell membrane</keyword>
<feature type="domain" description="ABC3 transporter permease C-terminal" evidence="8">
    <location>
        <begin position="762"/>
        <end position="874"/>
    </location>
</feature>
<dbReference type="Pfam" id="PF02687">
    <property type="entry name" value="FtsX"/>
    <property type="match status" value="2"/>
</dbReference>
<dbReference type="NCBIfam" id="NF038403">
    <property type="entry name" value="perm_prefix_1"/>
    <property type="match status" value="1"/>
</dbReference>